<accession>A0A1H6C4N5</accession>
<feature type="binding site" evidence="3">
    <location>
        <position position="55"/>
    </location>
    <ligand>
        <name>substrate</name>
    </ligand>
</feature>
<evidence type="ECO:0000313" key="5">
    <source>
        <dbReference type="EMBL" id="SEG67677.1"/>
    </source>
</evidence>
<feature type="domain" description="SMP-30/Gluconolactonase/LRE-like region" evidence="4">
    <location>
        <begin position="3"/>
        <end position="208"/>
    </location>
</feature>
<feature type="binding site" evidence="3">
    <location>
        <position position="75"/>
    </location>
    <ligand>
        <name>substrate</name>
    </ligand>
</feature>
<dbReference type="EMBL" id="FNVU01000008">
    <property type="protein sequence ID" value="SEG67677.1"/>
    <property type="molecule type" value="Genomic_DNA"/>
</dbReference>
<dbReference type="AlphaFoldDB" id="A0A1H6C4N5"/>
<sequence length="254" mass="26911">MHTYRAGQAVGAVVPCADAGQGWVVASEFGFSRLHADGTFQVLAEPERGRRPVTRMNDGTCDPRGRFWAGSMAHDRTRGAGTLHLLAGDTSRPMLGEVTISNGMAWTGPDEFLYIDTPTQRVDRLGVAGNGAITSRETAFAIAPGLGSPDGMTADREGCLWIAMWGAGSVLRFTPAGEVVARITLPARQVSSCCFGGPELRTLFITTSQEDYTPEQSAREPDAGRLFAAEVDVPGLPADLYTRTPGGVAPTVTP</sequence>
<keyword evidence="6" id="KW-1185">Reference proteome</keyword>
<evidence type="ECO:0000256" key="3">
    <source>
        <dbReference type="PIRSR" id="PIRSR605511-2"/>
    </source>
</evidence>
<evidence type="ECO:0000256" key="2">
    <source>
        <dbReference type="PIRSR" id="PIRSR605511-1"/>
    </source>
</evidence>
<dbReference type="InterPro" id="IPR013658">
    <property type="entry name" value="SGL"/>
</dbReference>
<reference evidence="5 6" key="1">
    <citation type="submission" date="2016-10" db="EMBL/GenBank/DDBJ databases">
        <authorList>
            <person name="de Groot N.N."/>
        </authorList>
    </citation>
    <scope>NUCLEOTIDE SEQUENCE [LARGE SCALE GENOMIC DNA]</scope>
    <source>
        <strain evidence="5 6">CGMCC 4.2023</strain>
    </source>
</reference>
<comment type="cofactor">
    <cofactor evidence="3">
        <name>Zn(2+)</name>
        <dbReference type="ChEBI" id="CHEBI:29105"/>
    </cofactor>
    <text evidence="3">Binds 1 divalent metal cation per subunit.</text>
</comment>
<dbReference type="GO" id="GO:0004341">
    <property type="term" value="F:gluconolactonase activity"/>
    <property type="evidence" value="ECO:0007669"/>
    <property type="project" value="TreeGrafter"/>
</dbReference>
<evidence type="ECO:0000259" key="4">
    <source>
        <dbReference type="Pfam" id="PF08450"/>
    </source>
</evidence>
<organism evidence="5 6">
    <name type="scientific">Actinacidiphila yanglinensis</name>
    <dbReference type="NCBI Taxonomy" id="310779"/>
    <lineage>
        <taxon>Bacteria</taxon>
        <taxon>Bacillati</taxon>
        <taxon>Actinomycetota</taxon>
        <taxon>Actinomycetes</taxon>
        <taxon>Kitasatosporales</taxon>
        <taxon>Streptomycetaceae</taxon>
        <taxon>Actinacidiphila</taxon>
    </lineage>
</organism>
<feature type="binding site" evidence="3">
    <location>
        <position position="57"/>
    </location>
    <ligand>
        <name>substrate</name>
    </ligand>
</feature>
<dbReference type="SUPFAM" id="SSF63829">
    <property type="entry name" value="Calcium-dependent phosphotriesterase"/>
    <property type="match status" value="1"/>
</dbReference>
<dbReference type="GO" id="GO:0005509">
    <property type="term" value="F:calcium ion binding"/>
    <property type="evidence" value="ECO:0007669"/>
    <property type="project" value="TreeGrafter"/>
</dbReference>
<dbReference type="GO" id="GO:0019853">
    <property type="term" value="P:L-ascorbic acid biosynthetic process"/>
    <property type="evidence" value="ECO:0007669"/>
    <property type="project" value="TreeGrafter"/>
</dbReference>
<gene>
    <name evidence="5" type="ORF">SAMN05216223_10810</name>
</gene>
<dbReference type="PANTHER" id="PTHR10907">
    <property type="entry name" value="REGUCALCIN"/>
    <property type="match status" value="1"/>
</dbReference>
<feature type="binding site" evidence="3">
    <location>
        <position position="150"/>
    </location>
    <ligand>
        <name>a divalent metal cation</name>
        <dbReference type="ChEBI" id="CHEBI:60240"/>
    </ligand>
</feature>
<protein>
    <submittedName>
        <fullName evidence="5">Sugar lactone lactonase YvrE</fullName>
    </submittedName>
</protein>
<name>A0A1H6C4N5_9ACTN</name>
<comment type="similarity">
    <text evidence="1">Belongs to the SMP-30/CGR1 family.</text>
</comment>
<keyword evidence="3" id="KW-0479">Metal-binding</keyword>
<feature type="binding site" evidence="3">
    <location>
        <position position="102"/>
    </location>
    <ligand>
        <name>a divalent metal cation</name>
        <dbReference type="ChEBI" id="CHEBI:60240"/>
    </ligand>
</feature>
<dbReference type="InterPro" id="IPR005511">
    <property type="entry name" value="SMP-30"/>
</dbReference>
<dbReference type="InterPro" id="IPR011042">
    <property type="entry name" value="6-blade_b-propeller_TolB-like"/>
</dbReference>
<evidence type="ECO:0000256" key="1">
    <source>
        <dbReference type="ARBA" id="ARBA00008853"/>
    </source>
</evidence>
<dbReference type="PRINTS" id="PR01790">
    <property type="entry name" value="SMP30FAMILY"/>
</dbReference>
<feature type="active site" description="Proton donor/acceptor" evidence="2">
    <location>
        <position position="150"/>
    </location>
</feature>
<dbReference type="RefSeq" id="WP_200823318.1">
    <property type="nucleotide sequence ID" value="NZ_FNVU01000008.1"/>
</dbReference>
<dbReference type="Gene3D" id="2.120.10.30">
    <property type="entry name" value="TolB, C-terminal domain"/>
    <property type="match status" value="1"/>
</dbReference>
<dbReference type="Proteomes" id="UP000236754">
    <property type="component" value="Unassembled WGS sequence"/>
</dbReference>
<dbReference type="Pfam" id="PF08450">
    <property type="entry name" value="SGL"/>
    <property type="match status" value="1"/>
</dbReference>
<dbReference type="PANTHER" id="PTHR10907:SF47">
    <property type="entry name" value="REGUCALCIN"/>
    <property type="match status" value="1"/>
</dbReference>
<keyword evidence="3" id="KW-0862">Zinc</keyword>
<evidence type="ECO:0000313" key="6">
    <source>
        <dbReference type="Proteomes" id="UP000236754"/>
    </source>
</evidence>
<proteinExistence type="inferred from homology"/>